<reference evidence="3 4" key="1">
    <citation type="journal article" date="2022" name="BMC Genomics">
        <title>Comparative genome analysis of mycobacteria focusing on tRNA and non-coding RNA.</title>
        <authorList>
            <person name="Behra P.R.K."/>
            <person name="Pettersson B.M.F."/>
            <person name="Ramesh M."/>
            <person name="Das S."/>
            <person name="Dasgupta S."/>
            <person name="Kirsebom L.A."/>
        </authorList>
    </citation>
    <scope>NUCLEOTIDE SEQUENCE [LARGE SCALE GENOMIC DNA]</scope>
    <source>
        <strain evidence="3 4">DSM 44677</strain>
    </source>
</reference>
<organism evidence="3 4">
    <name type="scientific">Mycolicibacterium boenickei</name>
    <dbReference type="NCBI Taxonomy" id="146017"/>
    <lineage>
        <taxon>Bacteria</taxon>
        <taxon>Bacillati</taxon>
        <taxon>Actinomycetota</taxon>
        <taxon>Actinomycetes</taxon>
        <taxon>Mycobacteriales</taxon>
        <taxon>Mycobacteriaceae</taxon>
        <taxon>Mycolicibacterium</taxon>
    </lineage>
</organism>
<name>A0AAX2ZPS1_9MYCO</name>
<evidence type="ECO:0000313" key="3">
    <source>
        <dbReference type="EMBL" id="UNB97208.1"/>
    </source>
</evidence>
<evidence type="ECO:0000313" key="4">
    <source>
        <dbReference type="Proteomes" id="UP001162885"/>
    </source>
</evidence>
<dbReference type="CDD" id="cd06664">
    <property type="entry name" value="IscU_like"/>
    <property type="match status" value="1"/>
</dbReference>
<dbReference type="NCBIfam" id="TIGR01994">
    <property type="entry name" value="SUF_scaf_2"/>
    <property type="match status" value="1"/>
</dbReference>
<dbReference type="FunFam" id="3.90.1010.10:FF:000002">
    <property type="entry name" value="Iron-sulfur cluster assembly scaffold protein NifU"/>
    <property type="match status" value="1"/>
</dbReference>
<dbReference type="EMBL" id="CP060016">
    <property type="protein sequence ID" value="UNB97208.1"/>
    <property type="molecule type" value="Genomic_DNA"/>
</dbReference>
<feature type="domain" description="NIF system FeS cluster assembly NifU N-terminal" evidence="2">
    <location>
        <begin position="6"/>
        <end position="129"/>
    </location>
</feature>
<gene>
    <name evidence="3" type="ORF">H5U98_16420</name>
</gene>
<sequence length="162" mass="17480">MKMEQMYQEVILDHYKHPHNRGLREPFAAEVHHVNPTCGDEVTLRVTLSDDAETVADISYDGQGCSISQASTSVLTDQVIGQSVGDALKTVEAFTEMISSRGNVEGDEDVLGDGIAFAGVAKYPARVKCALLGWLAFKAALAEARPENGALVQASDDVEDKR</sequence>
<dbReference type="AlphaFoldDB" id="A0AAX2ZPS1"/>
<dbReference type="InterPro" id="IPR002871">
    <property type="entry name" value="NIF_FeS_clus_asmbl_NifU_N"/>
</dbReference>
<dbReference type="Proteomes" id="UP001162885">
    <property type="component" value="Chromosome"/>
</dbReference>
<accession>A0AAX2ZPS1</accession>
<dbReference type="Pfam" id="PF01592">
    <property type="entry name" value="NifU_N"/>
    <property type="match status" value="1"/>
</dbReference>
<protein>
    <submittedName>
        <fullName evidence="3">SUF system NifU family Fe-S cluster assembly protein</fullName>
    </submittedName>
</protein>
<dbReference type="RefSeq" id="WP_077739322.1">
    <property type="nucleotide sequence ID" value="NZ_AP022579.1"/>
</dbReference>
<evidence type="ECO:0000259" key="2">
    <source>
        <dbReference type="Pfam" id="PF01592"/>
    </source>
</evidence>
<dbReference type="GO" id="GO:0016226">
    <property type="term" value="P:iron-sulfur cluster assembly"/>
    <property type="evidence" value="ECO:0007669"/>
    <property type="project" value="InterPro"/>
</dbReference>
<dbReference type="GO" id="GO:0005506">
    <property type="term" value="F:iron ion binding"/>
    <property type="evidence" value="ECO:0007669"/>
    <property type="project" value="InterPro"/>
</dbReference>
<proteinExistence type="inferred from homology"/>
<dbReference type="GO" id="GO:0051536">
    <property type="term" value="F:iron-sulfur cluster binding"/>
    <property type="evidence" value="ECO:0007669"/>
    <property type="project" value="InterPro"/>
</dbReference>
<dbReference type="PANTHER" id="PTHR10093">
    <property type="entry name" value="IRON-SULFUR CLUSTER ASSEMBLY ENZYME NIFU HOMOLOG"/>
    <property type="match status" value="1"/>
</dbReference>
<dbReference type="Gene3D" id="3.90.1010.10">
    <property type="match status" value="1"/>
</dbReference>
<evidence type="ECO:0000256" key="1">
    <source>
        <dbReference type="ARBA" id="ARBA00006420"/>
    </source>
</evidence>
<dbReference type="SUPFAM" id="SSF82649">
    <property type="entry name" value="SufE/NifU"/>
    <property type="match status" value="1"/>
</dbReference>
<comment type="similarity">
    <text evidence="1">Belongs to the NifU family.</text>
</comment>